<comment type="caution">
    <text evidence="2">The sequence shown here is derived from an EMBL/GenBank/DDBJ whole genome shotgun (WGS) entry which is preliminary data.</text>
</comment>
<dbReference type="OrthoDB" id="8637603at2"/>
<accession>A0A4R3V8I2</accession>
<sequence length="154" mass="16541">MKPCSLRCLRRLAVPLLLWGDIAAAGVDAHLPLLEQLMRQEMESFASASLDLREPSAASVAKPEHKPELLAVYGVGGRLSIEVKYDGHVYRYPAGRRDPVGWEAGKGPLRLRGMSGRCASLEHDEGSAEACLPDMLARHAVNGPAHDGAGHAGR</sequence>
<feature type="chain" id="PRO_5020798140" evidence="1">
    <location>
        <begin position="26"/>
        <end position="154"/>
    </location>
</feature>
<dbReference type="AlphaFoldDB" id="A0A4R3V8I2"/>
<organism evidence="2 3">
    <name type="scientific">Paracandidimonas soli</name>
    <dbReference type="NCBI Taxonomy" id="1917182"/>
    <lineage>
        <taxon>Bacteria</taxon>
        <taxon>Pseudomonadati</taxon>
        <taxon>Pseudomonadota</taxon>
        <taxon>Betaproteobacteria</taxon>
        <taxon>Burkholderiales</taxon>
        <taxon>Alcaligenaceae</taxon>
        <taxon>Paracandidimonas</taxon>
    </lineage>
</organism>
<keyword evidence="3" id="KW-1185">Reference proteome</keyword>
<keyword evidence="1" id="KW-0732">Signal</keyword>
<reference evidence="2 3" key="1">
    <citation type="submission" date="2019-03" db="EMBL/GenBank/DDBJ databases">
        <title>Genomic Encyclopedia of Type Strains, Phase IV (KMG-IV): sequencing the most valuable type-strain genomes for metagenomic binning, comparative biology and taxonomic classification.</title>
        <authorList>
            <person name="Goeker M."/>
        </authorList>
    </citation>
    <scope>NUCLEOTIDE SEQUENCE [LARGE SCALE GENOMIC DNA]</scope>
    <source>
        <strain evidence="2 3">DSM 100048</strain>
    </source>
</reference>
<gene>
    <name evidence="2" type="ORF">EV686_102189</name>
</gene>
<evidence type="ECO:0000313" key="2">
    <source>
        <dbReference type="EMBL" id="TCV01477.1"/>
    </source>
</evidence>
<dbReference type="EMBL" id="SMBX01000002">
    <property type="protein sequence ID" value="TCV01477.1"/>
    <property type="molecule type" value="Genomic_DNA"/>
</dbReference>
<evidence type="ECO:0000256" key="1">
    <source>
        <dbReference type="SAM" id="SignalP"/>
    </source>
</evidence>
<name>A0A4R3V8I2_9BURK</name>
<feature type="signal peptide" evidence="1">
    <location>
        <begin position="1"/>
        <end position="25"/>
    </location>
</feature>
<protein>
    <submittedName>
        <fullName evidence="2">Uncharacterized protein</fullName>
    </submittedName>
</protein>
<dbReference type="RefSeq" id="WP_132474029.1">
    <property type="nucleotide sequence ID" value="NZ_JBHRVM010000001.1"/>
</dbReference>
<evidence type="ECO:0000313" key="3">
    <source>
        <dbReference type="Proteomes" id="UP000294692"/>
    </source>
</evidence>
<dbReference type="Proteomes" id="UP000294692">
    <property type="component" value="Unassembled WGS sequence"/>
</dbReference>
<proteinExistence type="predicted"/>